<dbReference type="EMBL" id="LAZR01049024">
    <property type="protein sequence ID" value="KKK90605.1"/>
    <property type="molecule type" value="Genomic_DNA"/>
</dbReference>
<dbReference type="FunFam" id="3.10.20.30:FF:000001">
    <property type="entry name" value="Ribosome-binding ATPase YchF"/>
    <property type="match status" value="1"/>
</dbReference>
<reference evidence="4" key="1">
    <citation type="journal article" date="2015" name="Nature">
        <title>Complex archaea that bridge the gap between prokaryotes and eukaryotes.</title>
        <authorList>
            <person name="Spang A."/>
            <person name="Saw J.H."/>
            <person name="Jorgensen S.L."/>
            <person name="Zaremba-Niedzwiedzka K."/>
            <person name="Martijn J."/>
            <person name="Lind A.E."/>
            <person name="van Eijk R."/>
            <person name="Schleper C."/>
            <person name="Guy L."/>
            <person name="Ettema T.J."/>
        </authorList>
    </citation>
    <scope>NUCLEOTIDE SEQUENCE</scope>
</reference>
<accession>A0A0F8ZXN6</accession>
<keyword evidence="2" id="KW-0067">ATP-binding</keyword>
<dbReference type="InterPro" id="IPR027417">
    <property type="entry name" value="P-loop_NTPase"/>
</dbReference>
<feature type="non-terminal residue" evidence="4">
    <location>
        <position position="1"/>
    </location>
</feature>
<dbReference type="GO" id="GO:0005737">
    <property type="term" value="C:cytoplasm"/>
    <property type="evidence" value="ECO:0007669"/>
    <property type="project" value="TreeGrafter"/>
</dbReference>
<dbReference type="PANTHER" id="PTHR23305">
    <property type="entry name" value="OBG GTPASE FAMILY"/>
    <property type="match status" value="1"/>
</dbReference>
<evidence type="ECO:0000256" key="2">
    <source>
        <dbReference type="ARBA" id="ARBA00022840"/>
    </source>
</evidence>
<dbReference type="InterPro" id="IPR013029">
    <property type="entry name" value="YchF_C"/>
</dbReference>
<dbReference type="SUPFAM" id="SSF81271">
    <property type="entry name" value="TGS-like"/>
    <property type="match status" value="1"/>
</dbReference>
<dbReference type="InterPro" id="IPR012676">
    <property type="entry name" value="TGS-like"/>
</dbReference>
<dbReference type="Gene3D" id="3.10.20.30">
    <property type="match status" value="1"/>
</dbReference>
<dbReference type="Pfam" id="PF06071">
    <property type="entry name" value="YchF-GTPase_C"/>
    <property type="match status" value="1"/>
</dbReference>
<comment type="caution">
    <text evidence="4">The sequence shown here is derived from an EMBL/GenBank/DDBJ whole genome shotgun (WGS) entry which is preliminary data.</text>
</comment>
<feature type="domain" description="TGS" evidence="3">
    <location>
        <begin position="81"/>
        <end position="164"/>
    </location>
</feature>
<evidence type="ECO:0000256" key="1">
    <source>
        <dbReference type="ARBA" id="ARBA00022741"/>
    </source>
</evidence>
<dbReference type="GO" id="GO:0005524">
    <property type="term" value="F:ATP binding"/>
    <property type="evidence" value="ECO:0007669"/>
    <property type="project" value="UniProtKB-KW"/>
</dbReference>
<gene>
    <name evidence="4" type="ORF">LCGC14_2721340</name>
</gene>
<dbReference type="Gene3D" id="3.40.50.300">
    <property type="entry name" value="P-loop containing nucleotide triphosphate hydrolases"/>
    <property type="match status" value="1"/>
</dbReference>
<proteinExistence type="predicted"/>
<dbReference type="AlphaFoldDB" id="A0A0F8ZXN6"/>
<dbReference type="InterPro" id="IPR012675">
    <property type="entry name" value="Beta-grasp_dom_sf"/>
</dbReference>
<dbReference type="PANTHER" id="PTHR23305:SF18">
    <property type="entry name" value="OBG-TYPE G DOMAIN-CONTAINING PROTEIN"/>
    <property type="match status" value="1"/>
</dbReference>
<dbReference type="CDD" id="cd04867">
    <property type="entry name" value="TGS_YchF_OLA1"/>
    <property type="match status" value="1"/>
</dbReference>
<dbReference type="GO" id="GO:0016887">
    <property type="term" value="F:ATP hydrolysis activity"/>
    <property type="evidence" value="ECO:0007669"/>
    <property type="project" value="TreeGrafter"/>
</dbReference>
<evidence type="ECO:0000259" key="3">
    <source>
        <dbReference type="PROSITE" id="PS51880"/>
    </source>
</evidence>
<evidence type="ECO:0000313" key="4">
    <source>
        <dbReference type="EMBL" id="KKK90605.1"/>
    </source>
</evidence>
<sequence length="166" mass="17904">TKPVLYVCNVGEAEAAEGNDHSAKVAEMAAAQGNSHVVISAQIEEEISQLEAEEAEMFLEEMGLKEAGLDRLIRAGYELLHLETYFTVGPKEARAWTIKTGTSAPKAAGVIHGDFEKGFIRAETIAYDDFIGLGGEGPAKEAGKMRAEGKSYIVKDGDVLHFLFNT</sequence>
<keyword evidence="1" id="KW-0547">Nucleotide-binding</keyword>
<organism evidence="4">
    <name type="scientific">marine sediment metagenome</name>
    <dbReference type="NCBI Taxonomy" id="412755"/>
    <lineage>
        <taxon>unclassified sequences</taxon>
        <taxon>metagenomes</taxon>
        <taxon>ecological metagenomes</taxon>
    </lineage>
</organism>
<dbReference type="PROSITE" id="PS51880">
    <property type="entry name" value="TGS"/>
    <property type="match status" value="1"/>
</dbReference>
<name>A0A0F8ZXN6_9ZZZZ</name>
<protein>
    <recommendedName>
        <fullName evidence="3">TGS domain-containing protein</fullName>
    </recommendedName>
</protein>
<dbReference type="SUPFAM" id="SSF52540">
    <property type="entry name" value="P-loop containing nucleoside triphosphate hydrolases"/>
    <property type="match status" value="1"/>
</dbReference>
<dbReference type="InterPro" id="IPR004095">
    <property type="entry name" value="TGS"/>
</dbReference>